<dbReference type="PANTHER" id="PTHR12573:SF4">
    <property type="entry name" value="AT09986P-RELATED"/>
    <property type="match status" value="1"/>
</dbReference>
<reference evidence="3" key="1">
    <citation type="submission" date="2018-11" db="EMBL/GenBank/DDBJ databases">
        <authorList>
            <person name="Alioto T."/>
            <person name="Alioto T."/>
        </authorList>
    </citation>
    <scope>NUCLEOTIDE SEQUENCE</scope>
</reference>
<dbReference type="Gene3D" id="1.10.150.50">
    <property type="entry name" value="Transcription Factor, Ets-1"/>
    <property type="match status" value="1"/>
</dbReference>
<feature type="coiled-coil region" evidence="1">
    <location>
        <begin position="11"/>
        <end position="45"/>
    </location>
</feature>
<name>A0A8B6DY69_MYTGA</name>
<dbReference type="PROSITE" id="PS50105">
    <property type="entry name" value="SAM_DOMAIN"/>
    <property type="match status" value="1"/>
</dbReference>
<dbReference type="Proteomes" id="UP000596742">
    <property type="component" value="Unassembled WGS sequence"/>
</dbReference>
<protein>
    <recommendedName>
        <fullName evidence="2">SAM domain-containing protein</fullName>
    </recommendedName>
</protein>
<dbReference type="PANTHER" id="PTHR12573">
    <property type="entry name" value="AT09986P-RELATED"/>
    <property type="match status" value="1"/>
</dbReference>
<organism evidence="3 4">
    <name type="scientific">Mytilus galloprovincialis</name>
    <name type="common">Mediterranean mussel</name>
    <dbReference type="NCBI Taxonomy" id="29158"/>
    <lineage>
        <taxon>Eukaryota</taxon>
        <taxon>Metazoa</taxon>
        <taxon>Spiralia</taxon>
        <taxon>Lophotrochozoa</taxon>
        <taxon>Mollusca</taxon>
        <taxon>Bivalvia</taxon>
        <taxon>Autobranchia</taxon>
        <taxon>Pteriomorphia</taxon>
        <taxon>Mytilida</taxon>
        <taxon>Mytiloidea</taxon>
        <taxon>Mytilidae</taxon>
        <taxon>Mytilinae</taxon>
        <taxon>Mytilus</taxon>
    </lineage>
</organism>
<feature type="domain" description="SAM" evidence="2">
    <location>
        <begin position="101"/>
        <end position="164"/>
    </location>
</feature>
<evidence type="ECO:0000313" key="4">
    <source>
        <dbReference type="Proteomes" id="UP000596742"/>
    </source>
</evidence>
<dbReference type="Pfam" id="PF07647">
    <property type="entry name" value="SAM_2"/>
    <property type="match status" value="1"/>
</dbReference>
<keyword evidence="1" id="KW-0175">Coiled coil</keyword>
<comment type="caution">
    <text evidence="3">The sequence shown here is derived from an EMBL/GenBank/DDBJ whole genome shotgun (WGS) entry which is preliminary data.</text>
</comment>
<evidence type="ECO:0000259" key="2">
    <source>
        <dbReference type="PROSITE" id="PS50105"/>
    </source>
</evidence>
<evidence type="ECO:0000256" key="1">
    <source>
        <dbReference type="SAM" id="Coils"/>
    </source>
</evidence>
<accession>A0A8B6DY69</accession>
<dbReference type="AlphaFoldDB" id="A0A8B6DY69"/>
<dbReference type="SUPFAM" id="SSF47769">
    <property type="entry name" value="SAM/Pointed domain"/>
    <property type="match status" value="1"/>
</dbReference>
<gene>
    <name evidence="3" type="ORF">MGAL_10B041016</name>
</gene>
<dbReference type="OrthoDB" id="449487at2759"/>
<dbReference type="EMBL" id="UYJE01004134">
    <property type="protein sequence ID" value="VDI25310.1"/>
    <property type="molecule type" value="Genomic_DNA"/>
</dbReference>
<proteinExistence type="predicted"/>
<sequence>METKAPSVKVLKQMSITRQDLEKSSERLADNLSRLQQDNAEQTQVIEERLSEVQKEQITAEQLLQSDWSDLTEDQTNKSNSGTIKKGLRREPTIVRQLRQWTTSDVIRWLEKEGLHKFILTFQRHHVKGEDLAEIRLPFLDNYDHISVSDKELLLSHVYELLRLESEEQDNLEQFTSPLDREKYMAARQISKEARRSPVIFLPSHNSTPSTSPSSTELLPAYPDAAAFTLNVSFFSTDWGISGVEPLITSRYIKRSKPLFHRYKNIYLPNKIVTVDTHLVWPRKGYRRIVLRSHNIILHHYRECKYSENTTDICRTFSKNTDAKMIKIMSALYNRVVAVKRRCGISAG</sequence>
<keyword evidence="4" id="KW-1185">Reference proteome</keyword>
<evidence type="ECO:0000313" key="3">
    <source>
        <dbReference type="EMBL" id="VDI25310.1"/>
    </source>
</evidence>
<dbReference type="InterPro" id="IPR001660">
    <property type="entry name" value="SAM"/>
</dbReference>
<dbReference type="InterPro" id="IPR013761">
    <property type="entry name" value="SAM/pointed_sf"/>
</dbReference>